<evidence type="ECO:0008006" key="6">
    <source>
        <dbReference type="Google" id="ProtNLM"/>
    </source>
</evidence>
<organism evidence="4 5">
    <name type="scientific">Monosporascus ibericus</name>
    <dbReference type="NCBI Taxonomy" id="155417"/>
    <lineage>
        <taxon>Eukaryota</taxon>
        <taxon>Fungi</taxon>
        <taxon>Dikarya</taxon>
        <taxon>Ascomycota</taxon>
        <taxon>Pezizomycotina</taxon>
        <taxon>Sordariomycetes</taxon>
        <taxon>Xylariomycetidae</taxon>
        <taxon>Xylariales</taxon>
        <taxon>Xylariales incertae sedis</taxon>
        <taxon>Monosporascus</taxon>
    </lineage>
</organism>
<dbReference type="PANTHER" id="PTHR13069">
    <property type="entry name" value="ALKYLATED DNA REPAIR PROTEIN ALKB HOMOLOG 8"/>
    <property type="match status" value="1"/>
</dbReference>
<dbReference type="GO" id="GO:0106335">
    <property type="term" value="F:tRNA (5-carboxymethyluridine(34)-5-O)-methyltransferase activity"/>
    <property type="evidence" value="ECO:0007669"/>
    <property type="project" value="TreeGrafter"/>
</dbReference>
<reference evidence="4 5" key="1">
    <citation type="submission" date="2018-06" db="EMBL/GenBank/DDBJ databases">
        <title>Complete Genomes of Monosporascus.</title>
        <authorList>
            <person name="Robinson A.J."/>
            <person name="Natvig D.O."/>
        </authorList>
    </citation>
    <scope>NUCLEOTIDE SEQUENCE [LARGE SCALE GENOMIC DNA]</scope>
    <source>
        <strain evidence="4 5">CBS 110550</strain>
    </source>
</reference>
<evidence type="ECO:0000256" key="2">
    <source>
        <dbReference type="ARBA" id="ARBA00022679"/>
    </source>
</evidence>
<proteinExistence type="predicted"/>
<evidence type="ECO:0000256" key="1">
    <source>
        <dbReference type="ARBA" id="ARBA00022603"/>
    </source>
</evidence>
<dbReference type="SUPFAM" id="SSF53335">
    <property type="entry name" value="S-adenosyl-L-methionine-dependent methyltransferases"/>
    <property type="match status" value="1"/>
</dbReference>
<dbReference type="Proteomes" id="UP000293360">
    <property type="component" value="Unassembled WGS sequence"/>
</dbReference>
<dbReference type="GO" id="GO:0002098">
    <property type="term" value="P:tRNA wobble uridine modification"/>
    <property type="evidence" value="ECO:0007669"/>
    <property type="project" value="TreeGrafter"/>
</dbReference>
<evidence type="ECO:0000313" key="5">
    <source>
        <dbReference type="Proteomes" id="UP000293360"/>
    </source>
</evidence>
<comment type="caution">
    <text evidence="4">The sequence shown here is derived from an EMBL/GenBank/DDBJ whole genome shotgun (WGS) entry which is preliminary data.</text>
</comment>
<protein>
    <recommendedName>
        <fullName evidence="6">Methyltransferase type 11 domain-containing protein</fullName>
    </recommendedName>
</protein>
<sequence>MTQQQSPAPAPEPAPEPAPTTVTTAAESYEERHVHSVYESIAPHFSSTRHKPWPLVAGFLRAQPPGAVGLDVGCGNGKYLGVNPDVVVLGSDRSAALVALARERGWEDQDQDHGGAAAASEAVAVADGLALPFRVGAGGRGGGDRGGEDRGTGRDAGVDFVICVAVVHHLSTRERRIEAVRALLECLREDGRVLVYVWALEQGSSRRGWDEGADQDQLVPWVMRASNKANKPRAKKKKKEDDDDGDGDQEPTATARDANGDRTYQRYYHLYRKGELEEDVAAAGGTVLDSGYEKDNWWVIAGRKDVRPLPPPPPAGSS</sequence>
<dbReference type="EMBL" id="QJNU01000581">
    <property type="protein sequence ID" value="RYO93803.1"/>
    <property type="molecule type" value="Genomic_DNA"/>
</dbReference>
<dbReference type="OrthoDB" id="271595at2759"/>
<accession>A0A4Q4SYS8</accession>
<keyword evidence="2" id="KW-0808">Transferase</keyword>
<dbReference type="AlphaFoldDB" id="A0A4Q4SYS8"/>
<evidence type="ECO:0000313" key="4">
    <source>
        <dbReference type="EMBL" id="RYO93803.1"/>
    </source>
</evidence>
<dbReference type="GO" id="GO:0030488">
    <property type="term" value="P:tRNA methylation"/>
    <property type="evidence" value="ECO:0007669"/>
    <property type="project" value="TreeGrafter"/>
</dbReference>
<dbReference type="CDD" id="cd02440">
    <property type="entry name" value="AdoMet_MTases"/>
    <property type="match status" value="1"/>
</dbReference>
<feature type="region of interest" description="Disordered" evidence="3">
    <location>
        <begin position="220"/>
        <end position="259"/>
    </location>
</feature>
<gene>
    <name evidence="4" type="ORF">DL764_007922</name>
</gene>
<dbReference type="GO" id="GO:0000049">
    <property type="term" value="F:tRNA binding"/>
    <property type="evidence" value="ECO:0007669"/>
    <property type="project" value="TreeGrafter"/>
</dbReference>
<dbReference type="Gene3D" id="3.40.50.150">
    <property type="entry name" value="Vaccinia Virus protein VP39"/>
    <property type="match status" value="1"/>
</dbReference>
<evidence type="ECO:0000256" key="3">
    <source>
        <dbReference type="SAM" id="MobiDB-lite"/>
    </source>
</evidence>
<name>A0A4Q4SYS8_9PEZI</name>
<dbReference type="InterPro" id="IPR029063">
    <property type="entry name" value="SAM-dependent_MTases_sf"/>
</dbReference>
<dbReference type="PANTHER" id="PTHR13069:SF21">
    <property type="entry name" value="ALKYLATED DNA REPAIR PROTEIN ALKB HOMOLOG 8"/>
    <property type="match status" value="1"/>
</dbReference>
<keyword evidence="1" id="KW-0489">Methyltransferase</keyword>
<dbReference type="GO" id="GO:0005737">
    <property type="term" value="C:cytoplasm"/>
    <property type="evidence" value="ECO:0007669"/>
    <property type="project" value="TreeGrafter"/>
</dbReference>
<dbReference type="STRING" id="155417.A0A4Q4SYS8"/>
<dbReference type="GO" id="GO:0005634">
    <property type="term" value="C:nucleus"/>
    <property type="evidence" value="ECO:0007669"/>
    <property type="project" value="TreeGrafter"/>
</dbReference>
<dbReference type="Pfam" id="PF13489">
    <property type="entry name" value="Methyltransf_23"/>
    <property type="match status" value="1"/>
</dbReference>
<feature type="region of interest" description="Disordered" evidence="3">
    <location>
        <begin position="1"/>
        <end position="28"/>
    </location>
</feature>
<dbReference type="InterPro" id="IPR051422">
    <property type="entry name" value="AlkB_tRNA_MeTrf/Diox"/>
</dbReference>
<feature type="compositionally biased region" description="Pro residues" evidence="3">
    <location>
        <begin position="8"/>
        <end position="18"/>
    </location>
</feature>
<keyword evidence="5" id="KW-1185">Reference proteome</keyword>